<proteinExistence type="predicted"/>
<accession>A0A378P3B7</accession>
<organism evidence="1 2">
    <name type="scientific">Klebsiella pneumoniae</name>
    <dbReference type="NCBI Taxonomy" id="573"/>
    <lineage>
        <taxon>Bacteria</taxon>
        <taxon>Pseudomonadati</taxon>
        <taxon>Pseudomonadota</taxon>
        <taxon>Gammaproteobacteria</taxon>
        <taxon>Enterobacterales</taxon>
        <taxon>Enterobacteriaceae</taxon>
        <taxon>Klebsiella/Raoultella group</taxon>
        <taxon>Klebsiella</taxon>
        <taxon>Klebsiella pneumoniae complex</taxon>
    </lineage>
</organism>
<dbReference type="Proteomes" id="UP000255192">
    <property type="component" value="Unassembled WGS sequence"/>
</dbReference>
<name>A0A378P3B7_KLEPN</name>
<dbReference type="AlphaFoldDB" id="A0A378P3B7"/>
<dbReference type="EMBL" id="UGMD01000003">
    <property type="protein sequence ID" value="STY78552.1"/>
    <property type="molecule type" value="Genomic_DNA"/>
</dbReference>
<reference evidence="1 2" key="1">
    <citation type="submission" date="2018-06" db="EMBL/GenBank/DDBJ databases">
        <authorList>
            <consortium name="Pathogen Informatics"/>
            <person name="Doyle S."/>
        </authorList>
    </citation>
    <scope>NUCLEOTIDE SEQUENCE [LARGE SCALE GENOMIC DNA]</scope>
    <source>
        <strain evidence="1 2">NCTC204</strain>
    </source>
</reference>
<evidence type="ECO:0000313" key="2">
    <source>
        <dbReference type="Proteomes" id="UP000255192"/>
    </source>
</evidence>
<sequence>MQILLAQQAPGRLQPVLLQQAEYAGAKQLAEPLCEFAGVQPGALSQLIQARRLLHLRQQDFARQLQARHIACGQVHAGRRCDGAAAPALVQAMRRQLVGPGTEPQPALRLVQRAGKQLPGLADQRCRRRQRHQLRMPPPIETGRQADIVLLQPGDGELQQSVIERFAGLEQVVQHEVVSPGGQQQRRAVQLHLRPRSAFTAQTPATDHHDLQARAVGFIHLDIDIGG</sequence>
<gene>
    <name evidence="1" type="ORF">NCTC204_06876</name>
</gene>
<protein>
    <submittedName>
        <fullName evidence="1">Uncharacterized protein</fullName>
    </submittedName>
</protein>
<evidence type="ECO:0000313" key="1">
    <source>
        <dbReference type="EMBL" id="STY78552.1"/>
    </source>
</evidence>